<dbReference type="InterPro" id="IPR014710">
    <property type="entry name" value="RmlC-like_jellyroll"/>
</dbReference>
<dbReference type="Gene3D" id="2.60.120.10">
    <property type="entry name" value="Jelly Rolls"/>
    <property type="match status" value="1"/>
</dbReference>
<gene>
    <name evidence="2" type="ORF">SAMN04488109_5327</name>
</gene>
<dbReference type="Proteomes" id="UP000184212">
    <property type="component" value="Unassembled WGS sequence"/>
</dbReference>
<dbReference type="OrthoDB" id="667553at2"/>
<proteinExistence type="predicted"/>
<protein>
    <submittedName>
        <fullName evidence="2">cAMP-binding domain of CRP or a regulatory subunit of cAMP-dependent protein kinases</fullName>
    </submittedName>
</protein>
<dbReference type="RefSeq" id="WP_073140694.1">
    <property type="nucleotide sequence ID" value="NZ_FQWQ01000004.1"/>
</dbReference>
<evidence type="ECO:0000313" key="2">
    <source>
        <dbReference type="EMBL" id="SHH77696.1"/>
    </source>
</evidence>
<keyword evidence="3" id="KW-1185">Reference proteome</keyword>
<dbReference type="STRING" id="947013.SAMN04488109_5327"/>
<dbReference type="InterPro" id="IPR036388">
    <property type="entry name" value="WH-like_DNA-bd_sf"/>
</dbReference>
<dbReference type="InterPro" id="IPR000595">
    <property type="entry name" value="cNMP-bd_dom"/>
</dbReference>
<organism evidence="2 3">
    <name type="scientific">Chryseolinea serpens</name>
    <dbReference type="NCBI Taxonomy" id="947013"/>
    <lineage>
        <taxon>Bacteria</taxon>
        <taxon>Pseudomonadati</taxon>
        <taxon>Bacteroidota</taxon>
        <taxon>Cytophagia</taxon>
        <taxon>Cytophagales</taxon>
        <taxon>Fulvivirgaceae</taxon>
        <taxon>Chryseolinea</taxon>
    </lineage>
</organism>
<reference evidence="2 3" key="1">
    <citation type="submission" date="2016-11" db="EMBL/GenBank/DDBJ databases">
        <authorList>
            <person name="Jaros S."/>
            <person name="Januszkiewicz K."/>
            <person name="Wedrychowicz H."/>
        </authorList>
    </citation>
    <scope>NUCLEOTIDE SEQUENCE [LARGE SCALE GENOMIC DNA]</scope>
    <source>
        <strain evidence="2 3">DSM 24574</strain>
    </source>
</reference>
<keyword evidence="2" id="KW-0418">Kinase</keyword>
<dbReference type="SUPFAM" id="SSF51206">
    <property type="entry name" value="cAMP-binding domain-like"/>
    <property type="match status" value="1"/>
</dbReference>
<keyword evidence="2" id="KW-0808">Transferase</keyword>
<dbReference type="GO" id="GO:0016301">
    <property type="term" value="F:kinase activity"/>
    <property type="evidence" value="ECO:0007669"/>
    <property type="project" value="UniProtKB-KW"/>
</dbReference>
<feature type="domain" description="Cyclic nucleotide-binding" evidence="1">
    <location>
        <begin position="15"/>
        <end position="107"/>
    </location>
</feature>
<dbReference type="PROSITE" id="PS50042">
    <property type="entry name" value="CNMP_BINDING_3"/>
    <property type="match status" value="1"/>
</dbReference>
<dbReference type="InterPro" id="IPR018490">
    <property type="entry name" value="cNMP-bd_dom_sf"/>
</dbReference>
<dbReference type="AlphaFoldDB" id="A0A1M5VR03"/>
<sequence length="193" mass="21865">MYEPLFAYLEQRFPLSDDDKAEIAAVVTHRTLKKGEFLLREGDAARVGAFVAKGFLRSYVIDNKGKEHIIQFAPENWWVSDKSGMNPDTTASFFIDAIEDSEVLLMDLTGHLTLMDKVPGYAKSFQAGIQKRATAKDTRIINSLTATAEERYDDFIKTYPSITARVPQHMLASYLGITPETLSRIRKLQSRKR</sequence>
<dbReference type="Pfam" id="PF00027">
    <property type="entry name" value="cNMP_binding"/>
    <property type="match status" value="1"/>
</dbReference>
<dbReference type="EMBL" id="FQWQ01000004">
    <property type="protein sequence ID" value="SHH77696.1"/>
    <property type="molecule type" value="Genomic_DNA"/>
</dbReference>
<evidence type="ECO:0000313" key="3">
    <source>
        <dbReference type="Proteomes" id="UP000184212"/>
    </source>
</evidence>
<dbReference type="Gene3D" id="1.10.10.10">
    <property type="entry name" value="Winged helix-like DNA-binding domain superfamily/Winged helix DNA-binding domain"/>
    <property type="match status" value="1"/>
</dbReference>
<dbReference type="CDD" id="cd00038">
    <property type="entry name" value="CAP_ED"/>
    <property type="match status" value="1"/>
</dbReference>
<accession>A0A1M5VR03</accession>
<name>A0A1M5VR03_9BACT</name>
<evidence type="ECO:0000259" key="1">
    <source>
        <dbReference type="PROSITE" id="PS50042"/>
    </source>
</evidence>